<dbReference type="REBASE" id="197283">
    <property type="entry name" value="Ccu24588McrBCP"/>
</dbReference>
<proteinExistence type="predicted"/>
<sequence>MKKIRAEVIEYQSFDKEELMRQAKKQELENRAEKFYKELESFAKDENHSSFLGFKSKERLRVKNYVGLIETKSGVLEIYPKVVLENKNNDSSLKNSEAESQKMMHRQELQEKLKKAYKFEYSNDIQSLKPSFDKFPTDKFPNPKLLLIELLRTLKNSPFKESRLSSLKSEKMPLFDIFISMFLQELEMIFKKGFKRDYVSIEENRTFLKGKLLFAQNLKYNFIHKERFFTQSNEFILNNPANRLIKSTLALLKTKTKNYESDIKNFLERLECVEFSKNFKKDFLQCQQTRHYDYYKNLLSWCQLFLKGKTFTPYQGEDKAYALLFPMEKLFEDYVAAMFKRSNPKRSNPALEITAQVRHKNMLIDVNDDKQEDGKQGLFPLKPDLLIEKNHKKIIADTKWKIPNNDEKFGISQSDLYQVFAYAKFYGAKEVWLIYPFCERTKDLKEKMSQKEWVFNEEQETCKQAENSQDINKNPNIHLKVYFAPLPS</sequence>
<accession>A0A1W6BY00</accession>
<protein>
    <submittedName>
        <fullName evidence="1">McrBC 5-methylcytosine restriction system, component McrC</fullName>
    </submittedName>
</protein>
<gene>
    <name evidence="1" type="primary">mcrC</name>
    <name evidence="1" type="ORF">CCUN_1367</name>
</gene>
<evidence type="ECO:0000313" key="2">
    <source>
        <dbReference type="Proteomes" id="UP000192902"/>
    </source>
</evidence>
<dbReference type="EMBL" id="CP020867">
    <property type="protein sequence ID" value="ARJ56955.1"/>
    <property type="molecule type" value="Genomic_DNA"/>
</dbReference>
<reference evidence="1 2" key="1">
    <citation type="submission" date="2017-04" db="EMBL/GenBank/DDBJ databases">
        <title>Complete genome sequence of the Campylobacter cuniculorum type strain LMG24588.</title>
        <authorList>
            <person name="Miller W.G."/>
            <person name="Yee E."/>
            <person name="Revez J."/>
            <person name="Bono J.L."/>
            <person name="Rossi M."/>
        </authorList>
    </citation>
    <scope>NUCLEOTIDE SEQUENCE [LARGE SCALE GENOMIC DNA]</scope>
    <source>
        <strain evidence="1 2">LMG 24588</strain>
    </source>
</reference>
<dbReference type="AlphaFoldDB" id="A0A1W6BY00"/>
<name>A0A1W6BY00_9BACT</name>
<dbReference type="STRING" id="1121267.CCUN_1367"/>
<dbReference type="OrthoDB" id="307209at2"/>
<dbReference type="Pfam" id="PF10117">
    <property type="entry name" value="McrBC"/>
    <property type="match status" value="1"/>
</dbReference>
<dbReference type="Proteomes" id="UP000192902">
    <property type="component" value="Chromosome"/>
</dbReference>
<dbReference type="PANTHER" id="PTHR38733:SF1">
    <property type="entry name" value="TYPE IV METHYL-DIRECTED RESTRICTION ENZYME ECOKMCRBC"/>
    <property type="match status" value="1"/>
</dbReference>
<dbReference type="KEGG" id="ccun:CCUN_1367"/>
<dbReference type="eggNOG" id="COG4268">
    <property type="taxonomic scope" value="Bacteria"/>
</dbReference>
<dbReference type="PANTHER" id="PTHR38733">
    <property type="entry name" value="PROTEIN MCRC"/>
    <property type="match status" value="1"/>
</dbReference>
<dbReference type="RefSeq" id="WP_027305896.1">
    <property type="nucleotide sequence ID" value="NZ_CP020867.1"/>
</dbReference>
<organism evidence="1 2">
    <name type="scientific">Campylobacter cuniculorum DSM 23162 = LMG 24588</name>
    <dbReference type="NCBI Taxonomy" id="1121267"/>
    <lineage>
        <taxon>Bacteria</taxon>
        <taxon>Pseudomonadati</taxon>
        <taxon>Campylobacterota</taxon>
        <taxon>Epsilonproteobacteria</taxon>
        <taxon>Campylobacterales</taxon>
        <taxon>Campylobacteraceae</taxon>
        <taxon>Campylobacter</taxon>
    </lineage>
</organism>
<dbReference type="InterPro" id="IPR019292">
    <property type="entry name" value="McrC"/>
</dbReference>
<evidence type="ECO:0000313" key="1">
    <source>
        <dbReference type="EMBL" id="ARJ56955.1"/>
    </source>
</evidence>